<evidence type="ECO:0000256" key="6">
    <source>
        <dbReference type="PROSITE-ProRule" id="PRU00169"/>
    </source>
</evidence>
<dbReference type="EMBL" id="JBHRXN010000031">
    <property type="protein sequence ID" value="MFC3533033.1"/>
    <property type="molecule type" value="Genomic_DNA"/>
</dbReference>
<dbReference type="Gene3D" id="3.40.50.2300">
    <property type="match status" value="1"/>
</dbReference>
<evidence type="ECO:0000256" key="1">
    <source>
        <dbReference type="ARBA" id="ARBA00022553"/>
    </source>
</evidence>
<evidence type="ECO:0000256" key="2">
    <source>
        <dbReference type="ARBA" id="ARBA00023012"/>
    </source>
</evidence>
<proteinExistence type="predicted"/>
<keyword evidence="1 6" id="KW-0597">Phosphoprotein</keyword>
<evidence type="ECO:0000256" key="7">
    <source>
        <dbReference type="SAM" id="Coils"/>
    </source>
</evidence>
<name>A0ABV7RGU4_9NEIS</name>
<accession>A0ABV7RGU4</accession>
<keyword evidence="2" id="KW-0902">Two-component regulatory system</keyword>
<evidence type="ECO:0000256" key="3">
    <source>
        <dbReference type="ARBA" id="ARBA00023015"/>
    </source>
</evidence>
<gene>
    <name evidence="9" type="ORF">ACFOLG_12690</name>
</gene>
<organism evidence="9 10">
    <name type="scientific">Vogesella facilis</name>
    <dbReference type="NCBI Taxonomy" id="1655232"/>
    <lineage>
        <taxon>Bacteria</taxon>
        <taxon>Pseudomonadati</taxon>
        <taxon>Pseudomonadota</taxon>
        <taxon>Betaproteobacteria</taxon>
        <taxon>Neisseriales</taxon>
        <taxon>Chromobacteriaceae</taxon>
        <taxon>Vogesella</taxon>
    </lineage>
</organism>
<feature type="modified residue" description="4-aspartylphosphate" evidence="6">
    <location>
        <position position="53"/>
    </location>
</feature>
<dbReference type="SMART" id="SM00448">
    <property type="entry name" value="REC"/>
    <property type="match status" value="1"/>
</dbReference>
<dbReference type="Pfam" id="PF00072">
    <property type="entry name" value="Response_reg"/>
    <property type="match status" value="1"/>
</dbReference>
<reference evidence="10" key="1">
    <citation type="journal article" date="2019" name="Int. J. Syst. Evol. Microbiol.">
        <title>The Global Catalogue of Microorganisms (GCM) 10K type strain sequencing project: providing services to taxonomists for standard genome sequencing and annotation.</title>
        <authorList>
            <consortium name="The Broad Institute Genomics Platform"/>
            <consortium name="The Broad Institute Genome Sequencing Center for Infectious Disease"/>
            <person name="Wu L."/>
            <person name="Ma J."/>
        </authorList>
    </citation>
    <scope>NUCLEOTIDE SEQUENCE [LARGE SCALE GENOMIC DNA]</scope>
    <source>
        <strain evidence="10">KCTC 42742</strain>
    </source>
</reference>
<dbReference type="InterPro" id="IPR011006">
    <property type="entry name" value="CheY-like_superfamily"/>
</dbReference>
<keyword evidence="10" id="KW-1185">Reference proteome</keyword>
<keyword evidence="4" id="KW-0238">DNA-binding</keyword>
<evidence type="ECO:0000313" key="9">
    <source>
        <dbReference type="EMBL" id="MFC3533033.1"/>
    </source>
</evidence>
<feature type="coiled-coil region" evidence="7">
    <location>
        <begin position="268"/>
        <end position="302"/>
    </location>
</feature>
<dbReference type="Proteomes" id="UP001595741">
    <property type="component" value="Unassembled WGS sequence"/>
</dbReference>
<keyword evidence="7" id="KW-0175">Coiled coil</keyword>
<keyword evidence="3" id="KW-0805">Transcription regulation</keyword>
<sequence length="334" mass="36489">MSEASLLIVEDSQSQCALYRSLFDGQYSLRFAANGQAALASVAQQLPDAILLDVEMPDMDGYTVCRQLRAAGHELPILFVSSHGKLEDRLQGYDAGGNDFLCKPIDGREMLLKVALALRSHAEKRELQQSGQHAFSAAMTAMSAMSEMGVLIEFIRNVSRLANYHDIGAAICSTLEALGLHGCVQVYGSRGETLHSSDGQPSELEASIIANARTLSHIYSSGSNTSFNYPHCCLIVRDMPLEDEVRCGRLRDHLAILAEVAASRAQAQDELHREIGSLQQRLDSLQQRLDSLNAAVLTLRRELPASSASLGLNPQQQQQLARLFDQQLVALQQG</sequence>
<dbReference type="PROSITE" id="PS50110">
    <property type="entry name" value="RESPONSE_REGULATORY"/>
    <property type="match status" value="1"/>
</dbReference>
<evidence type="ECO:0000256" key="5">
    <source>
        <dbReference type="ARBA" id="ARBA00023163"/>
    </source>
</evidence>
<dbReference type="PANTHER" id="PTHR48111">
    <property type="entry name" value="REGULATOR OF RPOS"/>
    <property type="match status" value="1"/>
</dbReference>
<comment type="caution">
    <text evidence="9">The sequence shown here is derived from an EMBL/GenBank/DDBJ whole genome shotgun (WGS) entry which is preliminary data.</text>
</comment>
<dbReference type="PANTHER" id="PTHR48111:SF1">
    <property type="entry name" value="TWO-COMPONENT RESPONSE REGULATOR ORR33"/>
    <property type="match status" value="1"/>
</dbReference>
<evidence type="ECO:0000313" key="10">
    <source>
        <dbReference type="Proteomes" id="UP001595741"/>
    </source>
</evidence>
<feature type="domain" description="Response regulatory" evidence="8">
    <location>
        <begin position="5"/>
        <end position="118"/>
    </location>
</feature>
<protein>
    <submittedName>
        <fullName evidence="9">Response regulator</fullName>
    </submittedName>
</protein>
<dbReference type="InterPro" id="IPR039420">
    <property type="entry name" value="WalR-like"/>
</dbReference>
<evidence type="ECO:0000256" key="4">
    <source>
        <dbReference type="ARBA" id="ARBA00023125"/>
    </source>
</evidence>
<evidence type="ECO:0000259" key="8">
    <source>
        <dbReference type="PROSITE" id="PS50110"/>
    </source>
</evidence>
<dbReference type="InterPro" id="IPR001789">
    <property type="entry name" value="Sig_transdc_resp-reg_receiver"/>
</dbReference>
<dbReference type="SUPFAM" id="SSF52172">
    <property type="entry name" value="CheY-like"/>
    <property type="match status" value="1"/>
</dbReference>
<keyword evidence="5" id="KW-0804">Transcription</keyword>
<dbReference type="RefSeq" id="WP_386092364.1">
    <property type="nucleotide sequence ID" value="NZ_JBHRXN010000031.1"/>
</dbReference>